<evidence type="ECO:0000259" key="4">
    <source>
        <dbReference type="PROSITE" id="PS50977"/>
    </source>
</evidence>
<dbReference type="EMBL" id="JACEON010000004">
    <property type="protein sequence ID" value="MBA4611205.1"/>
    <property type="molecule type" value="Genomic_DNA"/>
</dbReference>
<dbReference type="Pfam" id="PF00440">
    <property type="entry name" value="TetR_N"/>
    <property type="match status" value="1"/>
</dbReference>
<dbReference type="InterPro" id="IPR009057">
    <property type="entry name" value="Homeodomain-like_sf"/>
</dbReference>
<dbReference type="AlphaFoldDB" id="A0A838XL12"/>
<dbReference type="InterPro" id="IPR001647">
    <property type="entry name" value="HTH_TetR"/>
</dbReference>
<name>A0A838XL12_9HYPH</name>
<dbReference type="RefSeq" id="WP_181759400.1">
    <property type="nucleotide sequence ID" value="NZ_BMCR01000002.1"/>
</dbReference>
<evidence type="ECO:0000256" key="3">
    <source>
        <dbReference type="SAM" id="MobiDB-lite"/>
    </source>
</evidence>
<keyword evidence="6" id="KW-1185">Reference proteome</keyword>
<organism evidence="5 6">
    <name type="scientific">Stappia taiwanensis</name>
    <dbReference type="NCBI Taxonomy" id="992267"/>
    <lineage>
        <taxon>Bacteria</taxon>
        <taxon>Pseudomonadati</taxon>
        <taxon>Pseudomonadota</taxon>
        <taxon>Alphaproteobacteria</taxon>
        <taxon>Hyphomicrobiales</taxon>
        <taxon>Stappiaceae</taxon>
        <taxon>Stappia</taxon>
    </lineage>
</organism>
<sequence length="223" mass="24691">MASQKIRQKVVAAFLDLLGEKGWHGFEMAELALAADVKLSLLRTEFPSKAACFKAFLAEIDRKVLDAVDPDMAEEPARDRLFDVLMARLDALSPHRDAVRALRRAVRQDPQLAVCLNGCALTSQRWMLTAAGITASGPKAQAMTQGLVLAFARVVDVWLDDEDPGLARSMAALDRELDRGEVWLLRLDRVARFVRPFLKRRRSGSRRRHAAPSATGESESPAT</sequence>
<evidence type="ECO:0000256" key="1">
    <source>
        <dbReference type="ARBA" id="ARBA00023125"/>
    </source>
</evidence>
<reference evidence="5 6" key="1">
    <citation type="submission" date="2020-07" db="EMBL/GenBank/DDBJ databases">
        <authorList>
            <person name="Li M."/>
        </authorList>
    </citation>
    <scope>NUCLEOTIDE SEQUENCE [LARGE SCALE GENOMIC DNA]</scope>
    <source>
        <strain evidence="5 6">DSM 23284</strain>
    </source>
</reference>
<gene>
    <name evidence="5" type="ORF">H1W37_06065</name>
</gene>
<evidence type="ECO:0000256" key="2">
    <source>
        <dbReference type="PROSITE-ProRule" id="PRU00335"/>
    </source>
</evidence>
<proteinExistence type="predicted"/>
<evidence type="ECO:0000313" key="5">
    <source>
        <dbReference type="EMBL" id="MBA4611205.1"/>
    </source>
</evidence>
<dbReference type="Proteomes" id="UP000559404">
    <property type="component" value="Unassembled WGS sequence"/>
</dbReference>
<dbReference type="GO" id="GO:0003677">
    <property type="term" value="F:DNA binding"/>
    <property type="evidence" value="ECO:0007669"/>
    <property type="project" value="UniProtKB-UniRule"/>
</dbReference>
<keyword evidence="1 2" id="KW-0238">DNA-binding</keyword>
<feature type="DNA-binding region" description="H-T-H motif" evidence="2">
    <location>
        <begin position="27"/>
        <end position="46"/>
    </location>
</feature>
<protein>
    <submittedName>
        <fullName evidence="5">TetR family transcriptional regulator</fullName>
    </submittedName>
</protein>
<reference evidence="5 6" key="2">
    <citation type="submission" date="2020-08" db="EMBL/GenBank/DDBJ databases">
        <title>Stappia taiwanensis sp. nov., isolated from a coastal thermal spring.</title>
        <authorList>
            <person name="Kampfer P."/>
        </authorList>
    </citation>
    <scope>NUCLEOTIDE SEQUENCE [LARGE SCALE GENOMIC DNA]</scope>
    <source>
        <strain evidence="5 6">DSM 23284</strain>
    </source>
</reference>
<evidence type="ECO:0000313" key="6">
    <source>
        <dbReference type="Proteomes" id="UP000559404"/>
    </source>
</evidence>
<feature type="domain" description="HTH tetR-type" evidence="4">
    <location>
        <begin position="4"/>
        <end position="64"/>
    </location>
</feature>
<accession>A0A838XL12</accession>
<dbReference type="SUPFAM" id="SSF46689">
    <property type="entry name" value="Homeodomain-like"/>
    <property type="match status" value="1"/>
</dbReference>
<dbReference type="Gene3D" id="1.10.357.10">
    <property type="entry name" value="Tetracycline Repressor, domain 2"/>
    <property type="match status" value="1"/>
</dbReference>
<dbReference type="PROSITE" id="PS50977">
    <property type="entry name" value="HTH_TETR_2"/>
    <property type="match status" value="1"/>
</dbReference>
<comment type="caution">
    <text evidence="5">The sequence shown here is derived from an EMBL/GenBank/DDBJ whole genome shotgun (WGS) entry which is preliminary data.</text>
</comment>
<feature type="region of interest" description="Disordered" evidence="3">
    <location>
        <begin position="202"/>
        <end position="223"/>
    </location>
</feature>